<proteinExistence type="predicted"/>
<evidence type="ECO:0000256" key="1">
    <source>
        <dbReference type="ARBA" id="ARBA00022857"/>
    </source>
</evidence>
<keyword evidence="4" id="KW-1185">Reference proteome</keyword>
<protein>
    <recommendedName>
        <fullName evidence="5">NmrA-like domain-containing protein</fullName>
    </recommendedName>
</protein>
<accession>A0AAD9Z2S3</accession>
<dbReference type="Gene3D" id="3.40.50.720">
    <property type="entry name" value="NAD(P)-binding Rossmann-like Domain"/>
    <property type="match status" value="1"/>
</dbReference>
<evidence type="ECO:0000313" key="4">
    <source>
        <dbReference type="Proteomes" id="UP001276659"/>
    </source>
</evidence>
<evidence type="ECO:0008006" key="5">
    <source>
        <dbReference type="Google" id="ProtNLM"/>
    </source>
</evidence>
<dbReference type="SUPFAM" id="SSF51735">
    <property type="entry name" value="NAD(P)-binding Rossmann-fold domains"/>
    <property type="match status" value="1"/>
</dbReference>
<dbReference type="InterPro" id="IPR036291">
    <property type="entry name" value="NAD(P)-bd_dom_sf"/>
</dbReference>
<dbReference type="Proteomes" id="UP001276659">
    <property type="component" value="Unassembled WGS sequence"/>
</dbReference>
<organism evidence="3 4">
    <name type="scientific">Lepraria neglecta</name>
    <dbReference type="NCBI Taxonomy" id="209136"/>
    <lineage>
        <taxon>Eukaryota</taxon>
        <taxon>Fungi</taxon>
        <taxon>Dikarya</taxon>
        <taxon>Ascomycota</taxon>
        <taxon>Pezizomycotina</taxon>
        <taxon>Lecanoromycetes</taxon>
        <taxon>OSLEUM clade</taxon>
        <taxon>Lecanoromycetidae</taxon>
        <taxon>Lecanorales</taxon>
        <taxon>Lecanorineae</taxon>
        <taxon>Stereocaulaceae</taxon>
        <taxon>Lepraria</taxon>
    </lineage>
</organism>
<keyword evidence="1" id="KW-0521">NADP</keyword>
<keyword evidence="2" id="KW-0560">Oxidoreductase</keyword>
<sequence>MSPHYRMFPTEFVGDKVGVRKYLEENARMGKIAWTALNGGPFFDMWLNKGVAGFKIPARKATIYGAGTNPSCWTPLPIIARAAVHMLQTPDAILDRSIFISGVKNITQNNILAALEAELGEIFEVEHVDVKKIKEEALKALERGEPKLATRGLTLNSQFNEEDGWADFWGKVENGVVGVEAVDVREAVRDYLQSLGS</sequence>
<comment type="caution">
    <text evidence="3">The sequence shown here is derived from an EMBL/GenBank/DDBJ whole genome shotgun (WGS) entry which is preliminary data.</text>
</comment>
<dbReference type="AlphaFoldDB" id="A0AAD9Z2S3"/>
<dbReference type="GO" id="GO:0016491">
    <property type="term" value="F:oxidoreductase activity"/>
    <property type="evidence" value="ECO:0007669"/>
    <property type="project" value="UniProtKB-KW"/>
</dbReference>
<gene>
    <name evidence="3" type="ORF">OEA41_009712</name>
</gene>
<evidence type="ECO:0000313" key="3">
    <source>
        <dbReference type="EMBL" id="KAK3170325.1"/>
    </source>
</evidence>
<reference evidence="3" key="1">
    <citation type="submission" date="2022-11" db="EMBL/GenBank/DDBJ databases">
        <title>Chromosomal genome sequence assembly and mating type (MAT) locus characterization of the leprose asexual lichenized fungus Lepraria neglecta (Nyl.) Erichsen.</title>
        <authorList>
            <person name="Allen J.L."/>
            <person name="Pfeffer B."/>
        </authorList>
    </citation>
    <scope>NUCLEOTIDE SEQUENCE</scope>
    <source>
        <strain evidence="3">Allen 5258</strain>
    </source>
</reference>
<dbReference type="PANTHER" id="PTHR47706">
    <property type="entry name" value="NMRA-LIKE FAMILY PROTEIN"/>
    <property type="match status" value="1"/>
</dbReference>
<evidence type="ECO:0000256" key="2">
    <source>
        <dbReference type="ARBA" id="ARBA00023002"/>
    </source>
</evidence>
<name>A0AAD9Z2S3_9LECA</name>
<dbReference type="EMBL" id="JASNWA010000009">
    <property type="protein sequence ID" value="KAK3170325.1"/>
    <property type="molecule type" value="Genomic_DNA"/>
</dbReference>
<dbReference type="PANTHER" id="PTHR47706:SF10">
    <property type="entry name" value="NMRA-LIKE DOMAIN-CONTAINING PROTEIN"/>
    <property type="match status" value="1"/>
</dbReference>
<dbReference type="InterPro" id="IPR051609">
    <property type="entry name" value="NmrA/Isoflavone_reductase-like"/>
</dbReference>